<evidence type="ECO:0000256" key="2">
    <source>
        <dbReference type="ARBA" id="ARBA00022527"/>
    </source>
</evidence>
<feature type="compositionally biased region" description="Basic and acidic residues" evidence="10">
    <location>
        <begin position="518"/>
        <end position="527"/>
    </location>
</feature>
<feature type="region of interest" description="Disordered" evidence="10">
    <location>
        <begin position="405"/>
        <end position="435"/>
    </location>
</feature>
<proteinExistence type="predicted"/>
<dbReference type="SUPFAM" id="SSF56112">
    <property type="entry name" value="Protein kinase-like (PK-like)"/>
    <property type="match status" value="1"/>
</dbReference>
<dbReference type="InterPro" id="IPR000719">
    <property type="entry name" value="Prot_kinase_dom"/>
</dbReference>
<feature type="compositionally biased region" description="Low complexity" evidence="10">
    <location>
        <begin position="309"/>
        <end position="321"/>
    </location>
</feature>
<evidence type="ECO:0000259" key="11">
    <source>
        <dbReference type="PROSITE" id="PS50011"/>
    </source>
</evidence>
<feature type="compositionally biased region" description="Polar residues" evidence="10">
    <location>
        <begin position="59"/>
        <end position="68"/>
    </location>
</feature>
<feature type="region of interest" description="Disordered" evidence="10">
    <location>
        <begin position="17"/>
        <end position="99"/>
    </location>
</feature>
<feature type="compositionally biased region" description="Basic residues" evidence="10">
    <location>
        <begin position="337"/>
        <end position="350"/>
    </location>
</feature>
<evidence type="ECO:0000256" key="9">
    <source>
        <dbReference type="PROSITE-ProRule" id="PRU10141"/>
    </source>
</evidence>
<gene>
    <name evidence="12" type="ORF">SELO1098_LOCUS11315</name>
</gene>
<evidence type="ECO:0000256" key="5">
    <source>
        <dbReference type="ARBA" id="ARBA00022777"/>
    </source>
</evidence>
<dbReference type="PROSITE" id="PS50011">
    <property type="entry name" value="PROTEIN_KINASE_DOM"/>
    <property type="match status" value="2"/>
</dbReference>
<evidence type="ECO:0000256" key="8">
    <source>
        <dbReference type="ARBA" id="ARBA00048679"/>
    </source>
</evidence>
<feature type="compositionally biased region" description="Basic and acidic residues" evidence="10">
    <location>
        <begin position="457"/>
        <end position="468"/>
    </location>
</feature>
<sequence>MQAPTVKKSGVDAAKISAAKKRKKATTLVVAKKGKKPAPKVVAPSTKSESKEKELASNVIKSSSNHNSGAVAEDGGNSSSDEDYSDDEEEGEDGYRVGGYHPVSIGDKYNSRYIVIEKLGWGHFSTVWRCYDLKTSTAEKPEYVALKIQKSATHYREAAIDEIELLSCAKAATLSKAVLAEYPPPFDPCVVFLHDHFEHLGRNGNHVCMTFEILGENLLKVIKKYNYRGMPLAIVRDYVRQICQGMDFLHRHCKIIHTDLKPENILIAARSGEPDINFVRSIIADKVSGSGGASSKKKKKGNKIESTEGSAGKSAAASGNATELGPDGEPLSAEMKKKLKKKLKKKRQLARKNEDKKKGGARSSRRKVRGAREGNDKRAIENSVEKVTADLEMLMMERASIPLAEQAAAAARAGEEGLDLEGNDGQETASASPVAALSTVAEGKPVPIRAFAQSKSGSKELSEDKDSTYRAAKHQNDDDEEEEKGDDEKHGPAHRHHHHNPSHHAHVELSDVDEEHDAESHEYDADCKAGPSFASHHHPSSHPSAAMTSHKMTAALSAEHERVFNSLPLWLRPTVLSYLNFDMLEGVDTSACADKPSSSRTVARHDAPVKLTPEQRKQKLYYGRAVQILPEDFEHPSKLMQARVTMVLPIEKVIAAFGPPLSRLEGVDNIEDNNSDQAEGLEMCYADWFLALQPLAPSLTVDEKVDAFDESLQFAIKASGEDLDLVTSLASFCLFNALVVQPEVFVLQPSPERLVQCEIVHHASMTEHLLAYLETVLDGVRFLCHYELPFCVEDDDAELLYFARRVIKHPLCMDEQTESKSQDESVERIALRAESKHDTFGASVDSKDTHRFREGRGALLGVDLQVAGQSLAALDMSDAAELFGMPLDLAEAVRPIEQRLEFFSGHREDFDEAAWLFALIHRQQMLLSGSVDGDSDLDLDNDNDQDSYIGDGEGAEHGDAAPNDRIRNTAKLDAEYAGARLKIVDLGNACWTYKHFTDDIQTRQYRAPEVLVGAPYDTSADMWSVACIVFELLTGDLMFDPQAGKNWNREEDHLALMIELLGKFPKSLLPKGKFSYDYFNKKGELKHIHNLNYWGLEGVLVEKYKFTQIDAAEIAHFLLNLLEMDPERRATAQQCLQHPFLNHSYDGKGSRERYFDSKHDS</sequence>
<dbReference type="Gene3D" id="3.30.200.20">
    <property type="entry name" value="Phosphorylase Kinase, domain 1"/>
    <property type="match status" value="1"/>
</dbReference>
<dbReference type="AlphaFoldDB" id="A0A7S3H2P1"/>
<feature type="compositionally biased region" description="Low complexity" evidence="10">
    <location>
        <begin position="541"/>
        <end position="550"/>
    </location>
</feature>
<dbReference type="PROSITE" id="PS00108">
    <property type="entry name" value="PROTEIN_KINASE_ST"/>
    <property type="match status" value="1"/>
</dbReference>
<dbReference type="GO" id="GO:0005524">
    <property type="term" value="F:ATP binding"/>
    <property type="evidence" value="ECO:0007669"/>
    <property type="project" value="UniProtKB-UniRule"/>
</dbReference>
<evidence type="ECO:0000256" key="6">
    <source>
        <dbReference type="ARBA" id="ARBA00022840"/>
    </source>
</evidence>
<feature type="region of interest" description="Disordered" evidence="10">
    <location>
        <begin position="448"/>
        <end position="550"/>
    </location>
</feature>
<keyword evidence="2" id="KW-0723">Serine/threonine-protein kinase</keyword>
<keyword evidence="5" id="KW-0418">Kinase</keyword>
<comment type="catalytic activity">
    <reaction evidence="7">
        <text>L-threonyl-[protein] + ATP = O-phospho-L-threonyl-[protein] + ADP + H(+)</text>
        <dbReference type="Rhea" id="RHEA:46608"/>
        <dbReference type="Rhea" id="RHEA-COMP:11060"/>
        <dbReference type="Rhea" id="RHEA-COMP:11605"/>
        <dbReference type="ChEBI" id="CHEBI:15378"/>
        <dbReference type="ChEBI" id="CHEBI:30013"/>
        <dbReference type="ChEBI" id="CHEBI:30616"/>
        <dbReference type="ChEBI" id="CHEBI:61977"/>
        <dbReference type="ChEBI" id="CHEBI:456216"/>
        <dbReference type="EC" id="2.7.11.1"/>
    </reaction>
</comment>
<protein>
    <recommendedName>
        <fullName evidence="1">non-specific serine/threonine protein kinase</fullName>
        <ecNumber evidence="1">2.7.11.1</ecNumber>
    </recommendedName>
</protein>
<feature type="compositionally biased region" description="Acidic residues" evidence="10">
    <location>
        <begin position="80"/>
        <end position="92"/>
    </location>
</feature>
<organism evidence="12">
    <name type="scientific">Spumella elongata</name>
    <dbReference type="NCBI Taxonomy" id="89044"/>
    <lineage>
        <taxon>Eukaryota</taxon>
        <taxon>Sar</taxon>
        <taxon>Stramenopiles</taxon>
        <taxon>Ochrophyta</taxon>
        <taxon>Chrysophyceae</taxon>
        <taxon>Chromulinales</taxon>
        <taxon>Chromulinaceae</taxon>
        <taxon>Spumella</taxon>
    </lineage>
</organism>
<evidence type="ECO:0000256" key="4">
    <source>
        <dbReference type="ARBA" id="ARBA00022741"/>
    </source>
</evidence>
<evidence type="ECO:0000256" key="3">
    <source>
        <dbReference type="ARBA" id="ARBA00022679"/>
    </source>
</evidence>
<dbReference type="GO" id="GO:0050684">
    <property type="term" value="P:regulation of mRNA processing"/>
    <property type="evidence" value="ECO:0007669"/>
    <property type="project" value="TreeGrafter"/>
</dbReference>
<feature type="domain" description="Protein kinase" evidence="11">
    <location>
        <begin position="113"/>
        <end position="418"/>
    </location>
</feature>
<dbReference type="InterPro" id="IPR008271">
    <property type="entry name" value="Ser/Thr_kinase_AS"/>
</dbReference>
<comment type="catalytic activity">
    <reaction evidence="8">
        <text>L-seryl-[protein] + ATP = O-phospho-L-seryl-[protein] + ADP + H(+)</text>
        <dbReference type="Rhea" id="RHEA:17989"/>
        <dbReference type="Rhea" id="RHEA-COMP:9863"/>
        <dbReference type="Rhea" id="RHEA-COMP:11604"/>
        <dbReference type="ChEBI" id="CHEBI:15378"/>
        <dbReference type="ChEBI" id="CHEBI:29999"/>
        <dbReference type="ChEBI" id="CHEBI:30616"/>
        <dbReference type="ChEBI" id="CHEBI:83421"/>
        <dbReference type="ChEBI" id="CHEBI:456216"/>
        <dbReference type="EC" id="2.7.11.1"/>
    </reaction>
</comment>
<dbReference type="InterPro" id="IPR051334">
    <property type="entry name" value="SRPK"/>
</dbReference>
<dbReference type="PANTHER" id="PTHR47634">
    <property type="entry name" value="PROTEIN KINASE DOMAIN-CONTAINING PROTEIN-RELATED"/>
    <property type="match status" value="1"/>
</dbReference>
<dbReference type="FunFam" id="1.10.510.10:FF:000339">
    <property type="entry name" value="Serine/threonine-protein kinase SRPK-like protein"/>
    <property type="match status" value="1"/>
</dbReference>
<name>A0A7S3H2P1_9STRA</name>
<evidence type="ECO:0000256" key="7">
    <source>
        <dbReference type="ARBA" id="ARBA00047899"/>
    </source>
</evidence>
<dbReference type="EMBL" id="HBIC01022748">
    <property type="protein sequence ID" value="CAE0282481.1"/>
    <property type="molecule type" value="Transcribed_RNA"/>
</dbReference>
<feature type="region of interest" description="Disordered" evidence="10">
    <location>
        <begin position="288"/>
        <end position="384"/>
    </location>
</feature>
<feature type="domain" description="Protein kinase" evidence="11">
    <location>
        <begin position="754"/>
        <end position="1141"/>
    </location>
</feature>
<evidence type="ECO:0000256" key="10">
    <source>
        <dbReference type="SAM" id="MobiDB-lite"/>
    </source>
</evidence>
<feature type="compositionally biased region" description="Basic and acidic residues" evidence="10">
    <location>
        <begin position="370"/>
        <end position="384"/>
    </location>
</feature>
<feature type="compositionally biased region" description="Basic residues" evidence="10">
    <location>
        <begin position="492"/>
        <end position="504"/>
    </location>
</feature>
<dbReference type="InterPro" id="IPR011009">
    <property type="entry name" value="Kinase-like_dom_sf"/>
</dbReference>
<dbReference type="Pfam" id="PF00069">
    <property type="entry name" value="Pkinase"/>
    <property type="match status" value="2"/>
</dbReference>
<feature type="compositionally biased region" description="Basic and acidic residues" evidence="10">
    <location>
        <begin position="954"/>
        <end position="963"/>
    </location>
</feature>
<reference evidence="12" key="1">
    <citation type="submission" date="2021-01" db="EMBL/GenBank/DDBJ databases">
        <authorList>
            <person name="Corre E."/>
            <person name="Pelletier E."/>
            <person name="Niang G."/>
            <person name="Scheremetjew M."/>
            <person name="Finn R."/>
            <person name="Kale V."/>
            <person name="Holt S."/>
            <person name="Cochrane G."/>
            <person name="Meng A."/>
            <person name="Brown T."/>
            <person name="Cohen L."/>
        </authorList>
    </citation>
    <scope>NUCLEOTIDE SEQUENCE</scope>
    <source>
        <strain evidence="12">CCAP 955/1</strain>
    </source>
</reference>
<dbReference type="PROSITE" id="PS00107">
    <property type="entry name" value="PROTEIN_KINASE_ATP"/>
    <property type="match status" value="1"/>
</dbReference>
<evidence type="ECO:0000256" key="1">
    <source>
        <dbReference type="ARBA" id="ARBA00012513"/>
    </source>
</evidence>
<dbReference type="EC" id="2.7.11.1" evidence="1"/>
<keyword evidence="6 9" id="KW-0067">ATP-binding</keyword>
<dbReference type="InterPro" id="IPR017441">
    <property type="entry name" value="Protein_kinase_ATP_BS"/>
</dbReference>
<keyword evidence="3" id="KW-0808">Transferase</keyword>
<dbReference type="SMART" id="SM00220">
    <property type="entry name" value="S_TKc"/>
    <property type="match status" value="1"/>
</dbReference>
<dbReference type="GO" id="GO:0004674">
    <property type="term" value="F:protein serine/threonine kinase activity"/>
    <property type="evidence" value="ECO:0007669"/>
    <property type="project" value="UniProtKB-KW"/>
</dbReference>
<dbReference type="PANTHER" id="PTHR47634:SF9">
    <property type="entry name" value="PROTEIN KINASE DOMAIN-CONTAINING PROTEIN-RELATED"/>
    <property type="match status" value="1"/>
</dbReference>
<evidence type="ECO:0000313" key="12">
    <source>
        <dbReference type="EMBL" id="CAE0282481.1"/>
    </source>
</evidence>
<feature type="region of interest" description="Disordered" evidence="10">
    <location>
        <begin position="937"/>
        <end position="963"/>
    </location>
</feature>
<keyword evidence="4 9" id="KW-0547">Nucleotide-binding</keyword>
<dbReference type="GO" id="GO:0000245">
    <property type="term" value="P:spliceosomal complex assembly"/>
    <property type="evidence" value="ECO:0007669"/>
    <property type="project" value="TreeGrafter"/>
</dbReference>
<dbReference type="Gene3D" id="1.10.510.10">
    <property type="entry name" value="Transferase(Phosphotransferase) domain 1"/>
    <property type="match status" value="2"/>
</dbReference>
<feature type="binding site" evidence="9">
    <location>
        <position position="147"/>
    </location>
    <ligand>
        <name>ATP</name>
        <dbReference type="ChEBI" id="CHEBI:30616"/>
    </ligand>
</feature>
<feature type="compositionally biased region" description="Basic residues" evidence="10">
    <location>
        <begin position="359"/>
        <end position="369"/>
    </location>
</feature>
<accession>A0A7S3H2P1</accession>